<dbReference type="Proteomes" id="UP000007123">
    <property type="component" value="Unassembled WGS sequence"/>
</dbReference>
<dbReference type="eggNOG" id="COG0845">
    <property type="taxonomic scope" value="Bacteria"/>
</dbReference>
<keyword evidence="2" id="KW-1185">Reference proteome</keyword>
<dbReference type="PATRIC" id="fig|1156935.5.peg.3947"/>
<accession>K2QA80</accession>
<name>K2QA80_9HYPH</name>
<protein>
    <submittedName>
        <fullName evidence="1">HlyD family type I secretion membrane fusion protein</fullName>
    </submittedName>
</protein>
<evidence type="ECO:0000313" key="2">
    <source>
        <dbReference type="Proteomes" id="UP000007123"/>
    </source>
</evidence>
<sequence length="58" mass="6603">MPFYKTSVTFSPSDLGDLATKLTPGMPVEVYIETEERTVISFLAKPFTDQITRAFREE</sequence>
<dbReference type="EMBL" id="ALJF01000015">
    <property type="protein sequence ID" value="EKF57941.1"/>
    <property type="molecule type" value="Genomic_DNA"/>
</dbReference>
<proteinExistence type="predicted"/>
<dbReference type="PRINTS" id="PR01490">
    <property type="entry name" value="RTXTOXIND"/>
</dbReference>
<gene>
    <name evidence="1" type="ORF">QWE_19388</name>
</gene>
<dbReference type="AlphaFoldDB" id="K2QA80"/>
<evidence type="ECO:0000313" key="1">
    <source>
        <dbReference type="EMBL" id="EKF57941.1"/>
    </source>
</evidence>
<reference evidence="1 2" key="1">
    <citation type="journal article" date="2012" name="J. Bacteriol.">
        <title>Draft Genome Sequence of Agrobacterium albertimagni Strain AOL15.</title>
        <authorList>
            <person name="Trimble W.L."/>
            <person name="Phung le T."/>
            <person name="Meyer F."/>
            <person name="Gilbert J.A."/>
            <person name="Silver S."/>
        </authorList>
    </citation>
    <scope>NUCLEOTIDE SEQUENCE [LARGE SCALE GENOMIC DNA]</scope>
    <source>
        <strain evidence="1 2">AOL15</strain>
    </source>
</reference>
<dbReference type="STRING" id="1156935.QWE_19388"/>
<organism evidence="1 2">
    <name type="scientific">Agrobacterium albertimagni AOL15</name>
    <dbReference type="NCBI Taxonomy" id="1156935"/>
    <lineage>
        <taxon>Bacteria</taxon>
        <taxon>Pseudomonadati</taxon>
        <taxon>Pseudomonadota</taxon>
        <taxon>Alphaproteobacteria</taxon>
        <taxon>Hyphomicrobiales</taxon>
        <taxon>Rhizobiaceae</taxon>
        <taxon>Rhizobium/Agrobacterium group</taxon>
        <taxon>Agrobacterium</taxon>
    </lineage>
</organism>
<comment type="caution">
    <text evidence="1">The sequence shown here is derived from an EMBL/GenBank/DDBJ whole genome shotgun (WGS) entry which is preliminary data.</text>
</comment>